<feature type="domain" description="THAP-type" evidence="7">
    <location>
        <begin position="16"/>
        <end position="89"/>
    </location>
</feature>
<comment type="cofactor">
    <cofactor evidence="1">
        <name>a divalent metal cation</name>
        <dbReference type="ChEBI" id="CHEBI:60240"/>
    </cofactor>
</comment>
<name>A0AAU9TS15_EUPED</name>
<evidence type="ECO:0000256" key="4">
    <source>
        <dbReference type="ARBA" id="ARBA00022833"/>
    </source>
</evidence>
<keyword evidence="5 6" id="KW-0238">DNA-binding</keyword>
<accession>A0AAU9TS15</accession>
<gene>
    <name evidence="8" type="ORF">EEDITHA_LOCUS4470</name>
</gene>
<organism evidence="8 9">
    <name type="scientific">Euphydryas editha</name>
    <name type="common">Edith's checkerspot</name>
    <dbReference type="NCBI Taxonomy" id="104508"/>
    <lineage>
        <taxon>Eukaryota</taxon>
        <taxon>Metazoa</taxon>
        <taxon>Ecdysozoa</taxon>
        <taxon>Arthropoda</taxon>
        <taxon>Hexapoda</taxon>
        <taxon>Insecta</taxon>
        <taxon>Pterygota</taxon>
        <taxon>Neoptera</taxon>
        <taxon>Endopterygota</taxon>
        <taxon>Lepidoptera</taxon>
        <taxon>Glossata</taxon>
        <taxon>Ditrysia</taxon>
        <taxon>Papilionoidea</taxon>
        <taxon>Nymphalidae</taxon>
        <taxon>Nymphalinae</taxon>
        <taxon>Euphydryas</taxon>
    </lineage>
</organism>
<evidence type="ECO:0000256" key="3">
    <source>
        <dbReference type="ARBA" id="ARBA00022771"/>
    </source>
</evidence>
<dbReference type="PANTHER" id="PTHR23080">
    <property type="entry name" value="THAP DOMAIN PROTEIN"/>
    <property type="match status" value="1"/>
</dbReference>
<evidence type="ECO:0000256" key="1">
    <source>
        <dbReference type="ARBA" id="ARBA00001968"/>
    </source>
</evidence>
<keyword evidence="3 6" id="KW-0863">Zinc-finger</keyword>
<evidence type="ECO:0000259" key="7">
    <source>
        <dbReference type="PROSITE" id="PS50950"/>
    </source>
</evidence>
<evidence type="ECO:0000256" key="2">
    <source>
        <dbReference type="ARBA" id="ARBA00022723"/>
    </source>
</evidence>
<dbReference type="InterPro" id="IPR006612">
    <property type="entry name" value="THAP_Znf"/>
</dbReference>
<comment type="caution">
    <text evidence="8">The sequence shown here is derived from an EMBL/GenBank/DDBJ whole genome shotgun (WGS) entry which is preliminary data.</text>
</comment>
<dbReference type="Gene3D" id="6.20.210.20">
    <property type="entry name" value="THAP domain"/>
    <property type="match status" value="1"/>
</dbReference>
<dbReference type="PROSITE" id="PS50950">
    <property type="entry name" value="ZF_THAP"/>
    <property type="match status" value="1"/>
</dbReference>
<keyword evidence="9" id="KW-1185">Reference proteome</keyword>
<dbReference type="SUPFAM" id="SSF57716">
    <property type="entry name" value="Glucocorticoid receptor-like (DNA-binding domain)"/>
    <property type="match status" value="1"/>
</dbReference>
<dbReference type="GO" id="GO:0003677">
    <property type="term" value="F:DNA binding"/>
    <property type="evidence" value="ECO:0007669"/>
    <property type="project" value="UniProtKB-UniRule"/>
</dbReference>
<keyword evidence="2" id="KW-0479">Metal-binding</keyword>
<evidence type="ECO:0000256" key="5">
    <source>
        <dbReference type="ARBA" id="ARBA00023125"/>
    </source>
</evidence>
<sequence>MDHDYIQKPVANKRRNTKYCCVPQCSTYGDSGISFHLFPKDKIMKKKCETALRIGKPISPAMRVCSHHFQASNYFPNTKFNIGITPSGLTTEISASYGGRASDKHIVNESGILDKCEFNDGVMVDKVYSIESECNERLLQLIRPPFLMMQRLRQYKLLCGPLPWSLAPYFDDILNIVGGLTNLGPPIINIDKFM</sequence>
<evidence type="ECO:0000313" key="9">
    <source>
        <dbReference type="Proteomes" id="UP001153954"/>
    </source>
</evidence>
<evidence type="ECO:0000256" key="6">
    <source>
        <dbReference type="PROSITE-ProRule" id="PRU00309"/>
    </source>
</evidence>
<protein>
    <recommendedName>
        <fullName evidence="7">THAP-type domain-containing protein</fullName>
    </recommendedName>
</protein>
<dbReference type="AlphaFoldDB" id="A0AAU9TS15"/>
<proteinExistence type="predicted"/>
<keyword evidence="4" id="KW-0862">Zinc</keyword>
<dbReference type="Pfam" id="PF13359">
    <property type="entry name" value="DDE_Tnp_4"/>
    <property type="match status" value="1"/>
</dbReference>
<evidence type="ECO:0000313" key="8">
    <source>
        <dbReference type="EMBL" id="CAH2088297.1"/>
    </source>
</evidence>
<dbReference type="EMBL" id="CAKOGL010000007">
    <property type="protein sequence ID" value="CAH2088297.1"/>
    <property type="molecule type" value="Genomic_DNA"/>
</dbReference>
<dbReference type="InterPro" id="IPR038441">
    <property type="entry name" value="THAP_Znf_sf"/>
</dbReference>
<dbReference type="GO" id="GO:0008270">
    <property type="term" value="F:zinc ion binding"/>
    <property type="evidence" value="ECO:0007669"/>
    <property type="project" value="UniProtKB-KW"/>
</dbReference>
<dbReference type="Proteomes" id="UP001153954">
    <property type="component" value="Unassembled WGS sequence"/>
</dbReference>
<reference evidence="8" key="1">
    <citation type="submission" date="2022-03" db="EMBL/GenBank/DDBJ databases">
        <authorList>
            <person name="Tunstrom K."/>
        </authorList>
    </citation>
    <scope>NUCLEOTIDE SEQUENCE</scope>
</reference>
<dbReference type="InterPro" id="IPR027806">
    <property type="entry name" value="HARBI1_dom"/>
</dbReference>
<dbReference type="PANTHER" id="PTHR23080:SF141">
    <property type="entry name" value="TRANSPOSASE HELIX-TURN-HELIX DOMAIN-CONTAINING PROTEIN"/>
    <property type="match status" value="1"/>
</dbReference>